<keyword evidence="8 16" id="KW-0808">Transferase</keyword>
<feature type="active site" description="Proton acceptor" evidence="16">
    <location>
        <position position="107"/>
    </location>
</feature>
<reference evidence="17 18" key="1">
    <citation type="submission" date="2019-02" db="EMBL/GenBank/DDBJ databases">
        <title>Deep-cultivation of Planctomycetes and their phenomic and genomic characterization uncovers novel biology.</title>
        <authorList>
            <person name="Wiegand S."/>
            <person name="Jogler M."/>
            <person name="Boedeker C."/>
            <person name="Pinto D."/>
            <person name="Vollmers J."/>
            <person name="Rivas-Marin E."/>
            <person name="Kohn T."/>
            <person name="Peeters S.H."/>
            <person name="Heuer A."/>
            <person name="Rast P."/>
            <person name="Oberbeckmann S."/>
            <person name="Bunk B."/>
            <person name="Jeske O."/>
            <person name="Meyerdierks A."/>
            <person name="Storesund J.E."/>
            <person name="Kallscheuer N."/>
            <person name="Luecker S."/>
            <person name="Lage O.M."/>
            <person name="Pohl T."/>
            <person name="Merkel B.J."/>
            <person name="Hornburger P."/>
            <person name="Mueller R.-W."/>
            <person name="Bruemmer F."/>
            <person name="Labrenz M."/>
            <person name="Spormann A.M."/>
            <person name="Op Den Camp H."/>
            <person name="Overmann J."/>
            <person name="Amann R."/>
            <person name="Jetten M.S.M."/>
            <person name="Mascher T."/>
            <person name="Medema M.H."/>
            <person name="Devos D.P."/>
            <person name="Kaster A.-K."/>
            <person name="Ovreas L."/>
            <person name="Rohde M."/>
            <person name="Galperin M.Y."/>
            <person name="Jogler C."/>
        </authorList>
    </citation>
    <scope>NUCLEOTIDE SEQUENCE [LARGE SCALE GENOMIC DNA]</scope>
    <source>
        <strain evidence="17 18">Pla22</strain>
    </source>
</reference>
<dbReference type="PANTHER" id="PTHR34265:SF1">
    <property type="entry name" value="TYPE III PANTOTHENATE KINASE"/>
    <property type="match status" value="1"/>
</dbReference>
<keyword evidence="13 16" id="KW-0173">Coenzyme A biosynthesis</keyword>
<evidence type="ECO:0000256" key="6">
    <source>
        <dbReference type="ARBA" id="ARBA00012102"/>
    </source>
</evidence>
<evidence type="ECO:0000256" key="2">
    <source>
        <dbReference type="ARBA" id="ARBA00001958"/>
    </source>
</evidence>
<dbReference type="CDD" id="cd24015">
    <property type="entry name" value="ASKHA_NBD_PanK-III"/>
    <property type="match status" value="1"/>
</dbReference>
<accession>A0A5C5WRN6</accession>
<evidence type="ECO:0000256" key="1">
    <source>
        <dbReference type="ARBA" id="ARBA00001206"/>
    </source>
</evidence>
<sequence length="262" mass="27971">MSSGVCTVAVDVGNTAVKLALREGDQVVDHTIKHDHSHWHLEAIHWVQTVVACQETRWRISSVHRHAAETLIEAIENEVDASTIDCITFDDVPIEVAVDSPSKLGIDRLLSAFAASRLVPLQSRRSGMAVVDAGSAITVDWINHAGHFCGGAILPGLSLQSRALAMGTDALPEILWNTDRPLRLPATNTNDAIHGGILIGVAGAIDSLVSRYFSGQDEPLTSPGIVILTGGDANTLSPHLQSPHQTHAHLVCRGLLELPVSQ</sequence>
<comment type="caution">
    <text evidence="17">The sequence shown here is derived from an EMBL/GenBank/DDBJ whole genome shotgun (WGS) entry which is preliminary data.</text>
</comment>
<evidence type="ECO:0000256" key="3">
    <source>
        <dbReference type="ARBA" id="ARBA00004496"/>
    </source>
</evidence>
<dbReference type="Proteomes" id="UP000316598">
    <property type="component" value="Unassembled WGS sequence"/>
</dbReference>
<evidence type="ECO:0000256" key="5">
    <source>
        <dbReference type="ARBA" id="ARBA00011738"/>
    </source>
</evidence>
<comment type="cofactor">
    <cofactor evidence="16">
        <name>NH4(+)</name>
        <dbReference type="ChEBI" id="CHEBI:28938"/>
    </cofactor>
    <cofactor evidence="16">
        <name>K(+)</name>
        <dbReference type="ChEBI" id="CHEBI:29103"/>
    </cofactor>
    <text evidence="16">A monovalent cation. Ammonium or potassium.</text>
</comment>
<evidence type="ECO:0000313" key="18">
    <source>
        <dbReference type="Proteomes" id="UP000316598"/>
    </source>
</evidence>
<organism evidence="17 18">
    <name type="scientific">Rubripirellula amarantea</name>
    <dbReference type="NCBI Taxonomy" id="2527999"/>
    <lineage>
        <taxon>Bacteria</taxon>
        <taxon>Pseudomonadati</taxon>
        <taxon>Planctomycetota</taxon>
        <taxon>Planctomycetia</taxon>
        <taxon>Pirellulales</taxon>
        <taxon>Pirellulaceae</taxon>
        <taxon>Rubripirellula</taxon>
    </lineage>
</organism>
<dbReference type="GO" id="GO:0005737">
    <property type="term" value="C:cytoplasm"/>
    <property type="evidence" value="ECO:0007669"/>
    <property type="project" value="UniProtKB-SubCell"/>
</dbReference>
<dbReference type="UniPathway" id="UPA00241">
    <property type="reaction ID" value="UER00352"/>
</dbReference>
<name>A0A5C5WRN6_9BACT</name>
<comment type="function">
    <text evidence="16">Catalyzes the phosphorylation of pantothenate (Pan), the first step in CoA biosynthesis.</text>
</comment>
<dbReference type="EC" id="2.7.1.33" evidence="6 16"/>
<protein>
    <recommendedName>
        <fullName evidence="15 16">Type III pantothenate kinase</fullName>
        <ecNumber evidence="6 16">2.7.1.33</ecNumber>
    </recommendedName>
    <alternativeName>
        <fullName evidence="16">PanK-III</fullName>
    </alternativeName>
    <alternativeName>
        <fullName evidence="16">Pantothenic acid kinase</fullName>
    </alternativeName>
</protein>
<dbReference type="GO" id="GO:0015937">
    <property type="term" value="P:coenzyme A biosynthetic process"/>
    <property type="evidence" value="ECO:0007669"/>
    <property type="project" value="UniProtKB-UniRule"/>
</dbReference>
<evidence type="ECO:0000256" key="12">
    <source>
        <dbReference type="ARBA" id="ARBA00022958"/>
    </source>
</evidence>
<evidence type="ECO:0000256" key="15">
    <source>
        <dbReference type="ARBA" id="ARBA00040883"/>
    </source>
</evidence>
<dbReference type="GO" id="GO:0046872">
    <property type="term" value="F:metal ion binding"/>
    <property type="evidence" value="ECO:0007669"/>
    <property type="project" value="UniProtKB-KW"/>
</dbReference>
<dbReference type="NCBIfam" id="TIGR00671">
    <property type="entry name" value="baf"/>
    <property type="match status" value="1"/>
</dbReference>
<comment type="caution">
    <text evidence="16">Lacks conserved residue(s) required for the propagation of feature annotation.</text>
</comment>
<evidence type="ECO:0000256" key="14">
    <source>
        <dbReference type="ARBA" id="ARBA00038036"/>
    </source>
</evidence>
<feature type="binding site" evidence="16">
    <location>
        <position position="132"/>
    </location>
    <ligand>
        <name>K(+)</name>
        <dbReference type="ChEBI" id="CHEBI:29103"/>
    </ligand>
</feature>
<dbReference type="HAMAP" id="MF_01274">
    <property type="entry name" value="Pantothen_kinase_3"/>
    <property type="match status" value="1"/>
</dbReference>
<evidence type="ECO:0000313" key="17">
    <source>
        <dbReference type="EMBL" id="TWT53564.1"/>
    </source>
</evidence>
<keyword evidence="9 16" id="KW-0547">Nucleotide-binding</keyword>
<keyword evidence="16" id="KW-0479">Metal-binding</keyword>
<comment type="cofactor">
    <cofactor evidence="2">
        <name>K(+)</name>
        <dbReference type="ChEBI" id="CHEBI:29103"/>
    </cofactor>
</comment>
<keyword evidence="11 16" id="KW-0067">ATP-binding</keyword>
<dbReference type="AlphaFoldDB" id="A0A5C5WRN6"/>
<dbReference type="EMBL" id="SJPI01000001">
    <property type="protein sequence ID" value="TWT53564.1"/>
    <property type="molecule type" value="Genomic_DNA"/>
</dbReference>
<dbReference type="Pfam" id="PF03309">
    <property type="entry name" value="Pan_kinase"/>
    <property type="match status" value="1"/>
</dbReference>
<feature type="binding site" evidence="16">
    <location>
        <begin position="11"/>
        <end position="18"/>
    </location>
    <ligand>
        <name>ATP</name>
        <dbReference type="ChEBI" id="CHEBI:30616"/>
    </ligand>
</feature>
<comment type="subunit">
    <text evidence="5 16">Homodimer.</text>
</comment>
<comment type="subcellular location">
    <subcellularLocation>
        <location evidence="3 16">Cytoplasm</location>
    </subcellularLocation>
</comment>
<evidence type="ECO:0000256" key="11">
    <source>
        <dbReference type="ARBA" id="ARBA00022840"/>
    </source>
</evidence>
<evidence type="ECO:0000256" key="9">
    <source>
        <dbReference type="ARBA" id="ARBA00022741"/>
    </source>
</evidence>
<keyword evidence="18" id="KW-1185">Reference proteome</keyword>
<feature type="binding site" evidence="16">
    <location>
        <position position="135"/>
    </location>
    <ligand>
        <name>ATP</name>
        <dbReference type="ChEBI" id="CHEBI:30616"/>
    </ligand>
</feature>
<dbReference type="GO" id="GO:0005524">
    <property type="term" value="F:ATP binding"/>
    <property type="evidence" value="ECO:0007669"/>
    <property type="project" value="UniProtKB-UniRule"/>
</dbReference>
<keyword evidence="7 16" id="KW-0963">Cytoplasm</keyword>
<dbReference type="InterPro" id="IPR004619">
    <property type="entry name" value="Type_III_PanK"/>
</dbReference>
<evidence type="ECO:0000256" key="16">
    <source>
        <dbReference type="HAMAP-Rule" id="MF_01274"/>
    </source>
</evidence>
<evidence type="ECO:0000256" key="4">
    <source>
        <dbReference type="ARBA" id="ARBA00005225"/>
    </source>
</evidence>
<dbReference type="InterPro" id="IPR043129">
    <property type="entry name" value="ATPase_NBD"/>
</dbReference>
<dbReference type="Gene3D" id="3.30.420.40">
    <property type="match status" value="2"/>
</dbReference>
<keyword evidence="10 16" id="KW-0418">Kinase</keyword>
<evidence type="ECO:0000256" key="7">
    <source>
        <dbReference type="ARBA" id="ARBA00022490"/>
    </source>
</evidence>
<dbReference type="SUPFAM" id="SSF53067">
    <property type="entry name" value="Actin-like ATPase domain"/>
    <property type="match status" value="2"/>
</dbReference>
<dbReference type="GO" id="GO:0004594">
    <property type="term" value="F:pantothenate kinase activity"/>
    <property type="evidence" value="ECO:0007669"/>
    <property type="project" value="UniProtKB-UniRule"/>
</dbReference>
<dbReference type="PANTHER" id="PTHR34265">
    <property type="entry name" value="TYPE III PANTOTHENATE KINASE"/>
    <property type="match status" value="1"/>
</dbReference>
<evidence type="ECO:0000256" key="10">
    <source>
        <dbReference type="ARBA" id="ARBA00022777"/>
    </source>
</evidence>
<feature type="binding site" evidence="16">
    <location>
        <begin position="105"/>
        <end position="108"/>
    </location>
    <ligand>
        <name>substrate</name>
    </ligand>
</feature>
<comment type="similarity">
    <text evidence="14 16">Belongs to the type III pantothenate kinase family.</text>
</comment>
<dbReference type="RefSeq" id="WP_165440530.1">
    <property type="nucleotide sequence ID" value="NZ_SJPI01000001.1"/>
</dbReference>
<feature type="binding site" evidence="16">
    <location>
        <position position="189"/>
    </location>
    <ligand>
        <name>substrate</name>
    </ligand>
</feature>
<keyword evidence="12 16" id="KW-0630">Potassium</keyword>
<proteinExistence type="inferred from homology"/>
<comment type="catalytic activity">
    <reaction evidence="1 16">
        <text>(R)-pantothenate + ATP = (R)-4'-phosphopantothenate + ADP + H(+)</text>
        <dbReference type="Rhea" id="RHEA:16373"/>
        <dbReference type="ChEBI" id="CHEBI:10986"/>
        <dbReference type="ChEBI" id="CHEBI:15378"/>
        <dbReference type="ChEBI" id="CHEBI:29032"/>
        <dbReference type="ChEBI" id="CHEBI:30616"/>
        <dbReference type="ChEBI" id="CHEBI:456216"/>
        <dbReference type="EC" id="2.7.1.33"/>
    </reaction>
</comment>
<comment type="pathway">
    <text evidence="4 16">Cofactor biosynthesis; coenzyme A biosynthesis; CoA from (R)-pantothenate: step 1/5.</text>
</comment>
<evidence type="ECO:0000256" key="8">
    <source>
        <dbReference type="ARBA" id="ARBA00022679"/>
    </source>
</evidence>
<evidence type="ECO:0000256" key="13">
    <source>
        <dbReference type="ARBA" id="ARBA00022993"/>
    </source>
</evidence>
<gene>
    <name evidence="16 17" type="primary">coaX</name>
    <name evidence="17" type="ORF">Pla22_11930</name>
</gene>